<dbReference type="GO" id="GO:0005524">
    <property type="term" value="F:ATP binding"/>
    <property type="evidence" value="ECO:0007669"/>
    <property type="project" value="InterPro"/>
</dbReference>
<dbReference type="InterPro" id="IPR027417">
    <property type="entry name" value="P-loop_NTPase"/>
</dbReference>
<feature type="domain" description="Helicase ATP-binding" evidence="3">
    <location>
        <begin position="1"/>
        <end position="111"/>
    </location>
</feature>
<evidence type="ECO:0000256" key="1">
    <source>
        <dbReference type="ARBA" id="ARBA00022801"/>
    </source>
</evidence>
<feature type="non-terminal residue" evidence="4">
    <location>
        <position position="1"/>
    </location>
</feature>
<dbReference type="SUPFAM" id="SSF52540">
    <property type="entry name" value="P-loop containing nucleoside triphosphate hydrolases"/>
    <property type="match status" value="1"/>
</dbReference>
<reference evidence="4" key="1">
    <citation type="journal article" date="2021" name="Open Biol.">
        <title>Shared evolutionary footprints suggest mitochondrial oxidative damage underlies multiple complex I losses in fungi.</title>
        <authorList>
            <person name="Schikora-Tamarit M.A."/>
            <person name="Marcet-Houben M."/>
            <person name="Nosek J."/>
            <person name="Gabaldon T."/>
        </authorList>
    </citation>
    <scope>NUCLEOTIDE SEQUENCE</scope>
    <source>
        <strain evidence="4">CBS2887</strain>
    </source>
</reference>
<name>A0A9P8TJN4_WICPI</name>
<proteinExistence type="predicted"/>
<evidence type="ECO:0000259" key="3">
    <source>
        <dbReference type="PROSITE" id="PS51192"/>
    </source>
</evidence>
<dbReference type="Gene3D" id="3.40.50.300">
    <property type="entry name" value="P-loop containing nucleotide triphosphate hydrolases"/>
    <property type="match status" value="1"/>
</dbReference>
<protein>
    <recommendedName>
        <fullName evidence="3">Helicase ATP-binding domain-containing protein</fullName>
    </recommendedName>
</protein>
<evidence type="ECO:0000313" key="5">
    <source>
        <dbReference type="Proteomes" id="UP000774326"/>
    </source>
</evidence>
<evidence type="ECO:0000256" key="2">
    <source>
        <dbReference type="ARBA" id="ARBA00022806"/>
    </source>
</evidence>
<dbReference type="GO" id="GO:0004386">
    <property type="term" value="F:helicase activity"/>
    <property type="evidence" value="ECO:0007669"/>
    <property type="project" value="UniProtKB-KW"/>
</dbReference>
<evidence type="ECO:0000313" key="4">
    <source>
        <dbReference type="EMBL" id="KAH3682038.1"/>
    </source>
</evidence>
<dbReference type="OrthoDB" id="196131at2759"/>
<dbReference type="EMBL" id="JAEUBG010004030">
    <property type="protein sequence ID" value="KAH3682038.1"/>
    <property type="molecule type" value="Genomic_DNA"/>
</dbReference>
<feature type="non-terminal residue" evidence="4">
    <location>
        <position position="132"/>
    </location>
</feature>
<dbReference type="PROSITE" id="PS00039">
    <property type="entry name" value="DEAD_ATP_HELICASE"/>
    <property type="match status" value="1"/>
</dbReference>
<dbReference type="InterPro" id="IPR014001">
    <property type="entry name" value="Helicase_ATP-bd"/>
</dbReference>
<dbReference type="Proteomes" id="UP000774326">
    <property type="component" value="Unassembled WGS sequence"/>
</dbReference>
<keyword evidence="2" id="KW-0547">Nucleotide-binding</keyword>
<gene>
    <name evidence="4" type="ORF">WICPIJ_006996</name>
</gene>
<dbReference type="GO" id="GO:0016787">
    <property type="term" value="F:hydrolase activity"/>
    <property type="evidence" value="ECO:0007669"/>
    <property type="project" value="UniProtKB-KW"/>
</dbReference>
<dbReference type="SMART" id="SM00487">
    <property type="entry name" value="DEXDc"/>
    <property type="match status" value="1"/>
</dbReference>
<keyword evidence="1" id="KW-0378">Hydrolase</keyword>
<keyword evidence="5" id="KW-1185">Reference proteome</keyword>
<comment type="caution">
    <text evidence="4">The sequence shown here is derived from an EMBL/GenBank/DDBJ whole genome shotgun (WGS) entry which is preliminary data.</text>
</comment>
<dbReference type="PANTHER" id="PTHR47958">
    <property type="entry name" value="ATP-DEPENDENT RNA HELICASE DBP3"/>
    <property type="match status" value="1"/>
</dbReference>
<sequence length="132" mass="14816">FGRSSRIRNTCVYGGVPKGQQVRDLARGAEICIATPGRLIDLIDDGSISLKAIDYLVLDEADRMLEKGFEEDIKKIMKLTTGNRQTLMFTATWPKEVRELASNFMDEPVKVSSGQREELSANKRIQQIVEVV</sequence>
<dbReference type="AlphaFoldDB" id="A0A9P8TJN4"/>
<reference evidence="4" key="2">
    <citation type="submission" date="2021-01" db="EMBL/GenBank/DDBJ databases">
        <authorList>
            <person name="Schikora-Tamarit M.A."/>
        </authorList>
    </citation>
    <scope>NUCLEOTIDE SEQUENCE</scope>
    <source>
        <strain evidence="4">CBS2887</strain>
    </source>
</reference>
<dbReference type="GO" id="GO:0003676">
    <property type="term" value="F:nucleic acid binding"/>
    <property type="evidence" value="ECO:0007669"/>
    <property type="project" value="InterPro"/>
</dbReference>
<keyword evidence="2" id="KW-0347">Helicase</keyword>
<dbReference type="Pfam" id="PF00270">
    <property type="entry name" value="DEAD"/>
    <property type="match status" value="1"/>
</dbReference>
<organism evidence="4 5">
    <name type="scientific">Wickerhamomyces pijperi</name>
    <name type="common">Yeast</name>
    <name type="synonym">Pichia pijperi</name>
    <dbReference type="NCBI Taxonomy" id="599730"/>
    <lineage>
        <taxon>Eukaryota</taxon>
        <taxon>Fungi</taxon>
        <taxon>Dikarya</taxon>
        <taxon>Ascomycota</taxon>
        <taxon>Saccharomycotina</taxon>
        <taxon>Saccharomycetes</taxon>
        <taxon>Phaffomycetales</taxon>
        <taxon>Wickerhamomycetaceae</taxon>
        <taxon>Wickerhamomyces</taxon>
    </lineage>
</organism>
<dbReference type="InterPro" id="IPR011545">
    <property type="entry name" value="DEAD/DEAH_box_helicase_dom"/>
</dbReference>
<keyword evidence="2" id="KW-0067">ATP-binding</keyword>
<accession>A0A9P8TJN4</accession>
<dbReference type="InterPro" id="IPR000629">
    <property type="entry name" value="RNA-helicase_DEAD-box_CS"/>
</dbReference>
<dbReference type="PROSITE" id="PS51192">
    <property type="entry name" value="HELICASE_ATP_BIND_1"/>
    <property type="match status" value="1"/>
</dbReference>